<dbReference type="Pfam" id="PF12838">
    <property type="entry name" value="Fer4_7"/>
    <property type="match status" value="1"/>
</dbReference>
<dbReference type="EMBL" id="CP001140">
    <property type="protein sequence ID" value="ACL10742.1"/>
    <property type="molecule type" value="Genomic_DNA"/>
</dbReference>
<evidence type="ECO:0000256" key="1">
    <source>
        <dbReference type="ARBA" id="ARBA00022485"/>
    </source>
</evidence>
<dbReference type="InterPro" id="IPR010226">
    <property type="entry name" value="NADH_quinone_OxRdtase_chainI"/>
</dbReference>
<dbReference type="eggNOG" id="arCOG01543">
    <property type="taxonomic scope" value="Archaea"/>
</dbReference>
<keyword evidence="3" id="KW-0677">Repeat</keyword>
<evidence type="ECO:0000313" key="8">
    <source>
        <dbReference type="Proteomes" id="UP000006903"/>
    </source>
</evidence>
<dbReference type="SUPFAM" id="SSF54862">
    <property type="entry name" value="4Fe-4S ferredoxins"/>
    <property type="match status" value="1"/>
</dbReference>
<dbReference type="PROSITE" id="PS51379">
    <property type="entry name" value="4FE4S_FER_2"/>
    <property type="match status" value="2"/>
</dbReference>
<feature type="domain" description="4Fe-4S ferredoxin-type" evidence="6">
    <location>
        <begin position="79"/>
        <end position="108"/>
    </location>
</feature>
<dbReference type="GO" id="GO:0046872">
    <property type="term" value="F:metal ion binding"/>
    <property type="evidence" value="ECO:0007669"/>
    <property type="project" value="UniProtKB-KW"/>
</dbReference>
<evidence type="ECO:0000256" key="4">
    <source>
        <dbReference type="ARBA" id="ARBA00023004"/>
    </source>
</evidence>
<feature type="domain" description="4Fe-4S ferredoxin-type" evidence="6">
    <location>
        <begin position="36"/>
        <end position="65"/>
    </location>
</feature>
<dbReference type="Gene3D" id="3.30.70.3270">
    <property type="match status" value="1"/>
</dbReference>
<dbReference type="HOGENOM" id="CLU_067218_4_6_2"/>
<dbReference type="GO" id="GO:0016020">
    <property type="term" value="C:membrane"/>
    <property type="evidence" value="ECO:0007669"/>
    <property type="project" value="InterPro"/>
</dbReference>
<keyword evidence="1" id="KW-0004">4Fe-4S</keyword>
<keyword evidence="7" id="KW-0830">Ubiquinone</keyword>
<dbReference type="PROSITE" id="PS00198">
    <property type="entry name" value="4FE4S_FER_1"/>
    <property type="match status" value="1"/>
</dbReference>
<protein>
    <submittedName>
        <fullName evidence="7">NADH-ubiquinone oxidoreductase, subunit I</fullName>
    </submittedName>
</protein>
<evidence type="ECO:0000256" key="2">
    <source>
        <dbReference type="ARBA" id="ARBA00022723"/>
    </source>
</evidence>
<dbReference type="GO" id="GO:0051539">
    <property type="term" value="F:4 iron, 4 sulfur cluster binding"/>
    <property type="evidence" value="ECO:0007669"/>
    <property type="project" value="UniProtKB-KW"/>
</dbReference>
<dbReference type="GeneID" id="7170662"/>
<keyword evidence="5" id="KW-0411">Iron-sulfur</keyword>
<dbReference type="PANTHER" id="PTHR10849:SF35">
    <property type="entry name" value="FORMATE HYDROGENLYASE SUBUNIT 6-RELATED"/>
    <property type="match status" value="1"/>
</dbReference>
<organism evidence="7 8">
    <name type="scientific">Desulfurococcus amylolyticus (strain DSM 18924 / JCM 16383 / VKM B-2413 / 1221n)</name>
    <name type="common">Desulfurococcus kamchatkensis</name>
    <dbReference type="NCBI Taxonomy" id="490899"/>
    <lineage>
        <taxon>Archaea</taxon>
        <taxon>Thermoproteota</taxon>
        <taxon>Thermoprotei</taxon>
        <taxon>Desulfurococcales</taxon>
        <taxon>Desulfurococcaceae</taxon>
        <taxon>Desulfurococcus</taxon>
    </lineage>
</organism>
<dbReference type="GO" id="GO:0003954">
    <property type="term" value="F:NADH dehydrogenase activity"/>
    <property type="evidence" value="ECO:0007669"/>
    <property type="project" value="TreeGrafter"/>
</dbReference>
<dbReference type="Proteomes" id="UP000006903">
    <property type="component" value="Chromosome"/>
</dbReference>
<dbReference type="GO" id="GO:0009060">
    <property type="term" value="P:aerobic respiration"/>
    <property type="evidence" value="ECO:0007669"/>
    <property type="project" value="TreeGrafter"/>
</dbReference>
<dbReference type="InterPro" id="IPR017900">
    <property type="entry name" value="4Fe4S_Fe_S_CS"/>
</dbReference>
<keyword evidence="4" id="KW-0408">Iron</keyword>
<dbReference type="KEGG" id="dka:DKAM_0416"/>
<proteinExistence type="predicted"/>
<dbReference type="AlphaFoldDB" id="B8D3R1"/>
<dbReference type="InterPro" id="IPR017896">
    <property type="entry name" value="4Fe4S_Fe-S-bd"/>
</dbReference>
<gene>
    <name evidence="7" type="ordered locus">DKAM_0416</name>
</gene>
<evidence type="ECO:0000256" key="3">
    <source>
        <dbReference type="ARBA" id="ARBA00022737"/>
    </source>
</evidence>
<accession>B8D3R1</accession>
<evidence type="ECO:0000256" key="5">
    <source>
        <dbReference type="ARBA" id="ARBA00023014"/>
    </source>
</evidence>
<keyword evidence="2" id="KW-0479">Metal-binding</keyword>
<name>B8D3R1_DESA1</name>
<dbReference type="PANTHER" id="PTHR10849">
    <property type="entry name" value="NADH DEHYDROGENASE UBIQUINONE IRON-SULFUR PROTEIN 8, MITOCHONDRIAL"/>
    <property type="match status" value="1"/>
</dbReference>
<dbReference type="STRING" id="490899.DKAM_0416"/>
<evidence type="ECO:0000313" key="7">
    <source>
        <dbReference type="EMBL" id="ACL10742.1"/>
    </source>
</evidence>
<reference evidence="7 8" key="1">
    <citation type="journal article" date="2009" name="J. Bacteriol.">
        <title>Complete genome sequence of the anaerobic, protein-degrading hyperthermophilic crenarchaeon Desulfurococcus kamchatkensis.</title>
        <authorList>
            <person name="Ravin N.V."/>
            <person name="Mardanov A.V."/>
            <person name="Beletsky A.V."/>
            <person name="Kublanov I.V."/>
            <person name="Kolganova T.V."/>
            <person name="Lebedinsky A.V."/>
            <person name="Chernyh N.A."/>
            <person name="Bonch-Osmolovskaya E.A."/>
            <person name="Skryabin K.G."/>
        </authorList>
    </citation>
    <scope>NUCLEOTIDE SEQUENCE [LARGE SCALE GENOMIC DNA]</scope>
    <source>
        <strain evidence="8">DSM 18924 / JCM 16383 / VKM B-2413 / 1221n</strain>
    </source>
</reference>
<sequence>MGKPKILNLVLKNLASKPATIQYPKEPTPVEPDYRGRHYADLGKCTGCSLCSIECPADAIKMTPIPSGYDVPKSNPRKIYPLIDYGKCVYCYRCITVCPFNAYISTNEYRLADTTMHNSSELSLSTLKKGGPG</sequence>
<dbReference type="RefSeq" id="WP_012608084.1">
    <property type="nucleotide sequence ID" value="NC_011766.1"/>
</dbReference>
<evidence type="ECO:0000259" key="6">
    <source>
        <dbReference type="PROSITE" id="PS51379"/>
    </source>
</evidence>